<feature type="chain" id="PRO_5046233308" evidence="13">
    <location>
        <begin position="26"/>
        <end position="677"/>
    </location>
</feature>
<feature type="domain" description="TonB-dependent receptor plug" evidence="15">
    <location>
        <begin position="48"/>
        <end position="157"/>
    </location>
</feature>
<evidence type="ECO:0000259" key="14">
    <source>
        <dbReference type="Pfam" id="PF00593"/>
    </source>
</evidence>
<evidence type="ECO:0000256" key="1">
    <source>
        <dbReference type="ARBA" id="ARBA00004571"/>
    </source>
</evidence>
<dbReference type="CDD" id="cd01347">
    <property type="entry name" value="ligand_gated_channel"/>
    <property type="match status" value="1"/>
</dbReference>
<proteinExistence type="inferred from homology"/>
<keyword evidence="17" id="KW-1185">Reference proteome</keyword>
<organism evidence="16 17">
    <name type="scientific">Vibrio chanodichtyis</name>
    <dbReference type="NCBI Taxonomy" id="3027932"/>
    <lineage>
        <taxon>Bacteria</taxon>
        <taxon>Pseudomonadati</taxon>
        <taxon>Pseudomonadota</taxon>
        <taxon>Gammaproteobacteria</taxon>
        <taxon>Vibrionales</taxon>
        <taxon>Vibrionaceae</taxon>
        <taxon>Vibrio</taxon>
    </lineage>
</organism>
<dbReference type="Pfam" id="PF00593">
    <property type="entry name" value="TonB_dep_Rec_b-barrel"/>
    <property type="match status" value="1"/>
</dbReference>
<evidence type="ECO:0000313" key="17">
    <source>
        <dbReference type="Proteomes" id="UP001216189"/>
    </source>
</evidence>
<keyword evidence="4 10" id="KW-0812">Transmembrane</keyword>
<keyword evidence="7 11" id="KW-0798">TonB box</keyword>
<dbReference type="Proteomes" id="UP001216189">
    <property type="component" value="Unassembled WGS sequence"/>
</dbReference>
<dbReference type="InterPro" id="IPR037066">
    <property type="entry name" value="Plug_dom_sf"/>
</dbReference>
<feature type="domain" description="TonB-dependent receptor-like beta-barrel" evidence="14">
    <location>
        <begin position="206"/>
        <end position="650"/>
    </location>
</feature>
<keyword evidence="5 13" id="KW-0732">Signal</keyword>
<dbReference type="InterPro" id="IPR012910">
    <property type="entry name" value="Plug_dom"/>
</dbReference>
<evidence type="ECO:0000256" key="4">
    <source>
        <dbReference type="ARBA" id="ARBA00022692"/>
    </source>
</evidence>
<evidence type="ECO:0000256" key="7">
    <source>
        <dbReference type="ARBA" id="ARBA00023077"/>
    </source>
</evidence>
<evidence type="ECO:0000313" key="16">
    <source>
        <dbReference type="EMBL" id="MDE1514680.1"/>
    </source>
</evidence>
<evidence type="ECO:0000256" key="13">
    <source>
        <dbReference type="SAM" id="SignalP"/>
    </source>
</evidence>
<evidence type="ECO:0000256" key="12">
    <source>
        <dbReference type="RuleBase" id="RU003357"/>
    </source>
</evidence>
<dbReference type="PROSITE" id="PS00430">
    <property type="entry name" value="TONB_DEPENDENT_REC_1"/>
    <property type="match status" value="1"/>
</dbReference>
<evidence type="ECO:0000259" key="15">
    <source>
        <dbReference type="Pfam" id="PF07715"/>
    </source>
</evidence>
<feature type="signal peptide" evidence="13">
    <location>
        <begin position="1"/>
        <end position="25"/>
    </location>
</feature>
<evidence type="ECO:0000256" key="9">
    <source>
        <dbReference type="ARBA" id="ARBA00023237"/>
    </source>
</evidence>
<reference evidence="16 17" key="1">
    <citation type="submission" date="2023-02" db="EMBL/GenBank/DDBJ databases">
        <title>Vibrio intestini sp. nov., a close relative of Vibrio cholerae isolated from the intestine of Healthy Culter dabryi.</title>
        <authorList>
            <person name="Wu N."/>
        </authorList>
    </citation>
    <scope>NUCLEOTIDE SEQUENCE [LARGE SCALE GENOMIC DNA]</scope>
    <source>
        <strain evidence="16 17">DSL-7</strain>
    </source>
</reference>
<keyword evidence="9 10" id="KW-0998">Cell outer membrane</keyword>
<evidence type="ECO:0000256" key="11">
    <source>
        <dbReference type="PROSITE-ProRule" id="PRU10143"/>
    </source>
</evidence>
<evidence type="ECO:0000256" key="8">
    <source>
        <dbReference type="ARBA" id="ARBA00023136"/>
    </source>
</evidence>
<dbReference type="EMBL" id="JARBFT010000005">
    <property type="protein sequence ID" value="MDE1514680.1"/>
    <property type="molecule type" value="Genomic_DNA"/>
</dbReference>
<dbReference type="Gene3D" id="2.40.170.20">
    <property type="entry name" value="TonB-dependent receptor, beta-barrel domain"/>
    <property type="match status" value="1"/>
</dbReference>
<dbReference type="InterPro" id="IPR039426">
    <property type="entry name" value="TonB-dep_rcpt-like"/>
</dbReference>
<keyword evidence="6" id="KW-0406">Ion transport</keyword>
<keyword evidence="8 10" id="KW-0472">Membrane</keyword>
<keyword evidence="2 10" id="KW-0813">Transport</keyword>
<dbReference type="SUPFAM" id="SSF56935">
    <property type="entry name" value="Porins"/>
    <property type="match status" value="1"/>
</dbReference>
<comment type="caution">
    <text evidence="16">The sequence shown here is derived from an EMBL/GenBank/DDBJ whole genome shotgun (WGS) entry which is preliminary data.</text>
</comment>
<evidence type="ECO:0000256" key="10">
    <source>
        <dbReference type="PROSITE-ProRule" id="PRU01360"/>
    </source>
</evidence>
<dbReference type="Pfam" id="PF07715">
    <property type="entry name" value="Plug"/>
    <property type="match status" value="1"/>
</dbReference>
<protein>
    <submittedName>
        <fullName evidence="16">TonB-dependent receptor</fullName>
    </submittedName>
</protein>
<comment type="subcellular location">
    <subcellularLocation>
        <location evidence="1 10">Cell outer membrane</location>
        <topology evidence="1 10">Multi-pass membrane protein</topology>
    </subcellularLocation>
</comment>
<accession>A0ABT5V2Z7</accession>
<dbReference type="Gene3D" id="2.170.130.10">
    <property type="entry name" value="TonB-dependent receptor, plug domain"/>
    <property type="match status" value="1"/>
</dbReference>
<comment type="similarity">
    <text evidence="10 12">Belongs to the TonB-dependent receptor family.</text>
</comment>
<evidence type="ECO:0000256" key="5">
    <source>
        <dbReference type="ARBA" id="ARBA00022729"/>
    </source>
</evidence>
<dbReference type="InterPro" id="IPR010916">
    <property type="entry name" value="TonB_box_CS"/>
</dbReference>
<dbReference type="PANTHER" id="PTHR30069">
    <property type="entry name" value="TONB-DEPENDENT OUTER MEMBRANE RECEPTOR"/>
    <property type="match status" value="1"/>
</dbReference>
<dbReference type="PROSITE" id="PS52016">
    <property type="entry name" value="TONB_DEPENDENT_REC_3"/>
    <property type="match status" value="1"/>
</dbReference>
<keyword evidence="16" id="KW-0675">Receptor</keyword>
<dbReference type="InterPro" id="IPR000531">
    <property type="entry name" value="Beta-barrel_TonB"/>
</dbReference>
<evidence type="ECO:0000256" key="6">
    <source>
        <dbReference type="ARBA" id="ARBA00023065"/>
    </source>
</evidence>
<gene>
    <name evidence="16" type="ORF">PUN32_06590</name>
</gene>
<dbReference type="PANTHER" id="PTHR30069:SF53">
    <property type="entry name" value="COLICIN I RECEPTOR-RELATED"/>
    <property type="match status" value="1"/>
</dbReference>
<dbReference type="InterPro" id="IPR036942">
    <property type="entry name" value="Beta-barrel_TonB_sf"/>
</dbReference>
<sequence>MSRWIPSKVAVAVTIGLLTPFSVSAQDQSEKSTETMVVTASGFEQSMKEAPASISVISREDLEKGSYTSIVDAVSNIPGVYVTGGGNSQDISIRGMAASYTLYMIDGRPISAGRSVNTNGQDGGKQISLPPLSMIERIEVIRGPMSSLYGSEAMGGVINIITRKGSAQWGGSITTEYTKSLNDINNDNQTVNLFVAGPLIPDLLSMKVNGSWYGADESDYVGGTDFAESTPEVKRRQGGVALVLTPDDHNEFTVSYDNSRQDTTHTEGKSTASSTSEYIYQKDTYLISYNGKYDDLFVDAYVQHDISENVQDQTKQEKMTILNAQGSYFLGDHVVTLGGQYKQEQFIDETNGLLTSNIPGAVRETDRWIAALYAEADWRVLDDLSITTGLRYDDDELFGGHLSPRIYGVYTLTPEWTVKGGVSTGYKQPSLTSATEGFGRGTGGSGSPAAYPRALIIGNSDLKPEKSINYELGLNFDQIAWGLNSNINLFYTEFKDKISEERLCESPNGDRNNPDTWVCGFGGNNYFFLSTYKNIDEAVMKGVEFSVDYRLTQDVKLTASYTYTDSEQKTGDFKGEPLNKVPEHMLNLAADWQASENLSLWLKNNIRSETSDYLSRTSMYEGTPGYGTVDIGLMYQLSNRLRAKAAIYNLGNKEITDETYGVVLDGRNLNLGLTVDF</sequence>
<name>A0ABT5V2Z7_9VIBR</name>
<feature type="short sequence motif" description="TonB box" evidence="11">
    <location>
        <begin position="35"/>
        <end position="41"/>
    </location>
</feature>
<keyword evidence="3 10" id="KW-1134">Transmembrane beta strand</keyword>
<dbReference type="RefSeq" id="WP_274722344.1">
    <property type="nucleotide sequence ID" value="NZ_JARBFT010000005.1"/>
</dbReference>
<evidence type="ECO:0000256" key="3">
    <source>
        <dbReference type="ARBA" id="ARBA00022452"/>
    </source>
</evidence>
<evidence type="ECO:0000256" key="2">
    <source>
        <dbReference type="ARBA" id="ARBA00022448"/>
    </source>
</evidence>